<comment type="caution">
    <text evidence="3">The sequence shown here is derived from an EMBL/GenBank/DDBJ whole genome shotgun (WGS) entry which is preliminary data.</text>
</comment>
<feature type="chain" id="PRO_5016769779" evidence="2">
    <location>
        <begin position="22"/>
        <end position="320"/>
    </location>
</feature>
<dbReference type="Proteomes" id="UP000252884">
    <property type="component" value="Unassembled WGS sequence"/>
</dbReference>
<dbReference type="InterPro" id="IPR005064">
    <property type="entry name" value="BUG"/>
</dbReference>
<name>A0A368XQ21_9BURK</name>
<dbReference type="Pfam" id="PF03401">
    <property type="entry name" value="TctC"/>
    <property type="match status" value="1"/>
</dbReference>
<evidence type="ECO:0000256" key="2">
    <source>
        <dbReference type="SAM" id="SignalP"/>
    </source>
</evidence>
<dbReference type="InterPro" id="IPR042100">
    <property type="entry name" value="Bug_dom1"/>
</dbReference>
<keyword evidence="2" id="KW-0732">Signal</keyword>
<dbReference type="CDD" id="cd07012">
    <property type="entry name" value="PBP2_Bug_TTT"/>
    <property type="match status" value="1"/>
</dbReference>
<dbReference type="PANTHER" id="PTHR42928:SF5">
    <property type="entry name" value="BLR1237 PROTEIN"/>
    <property type="match status" value="1"/>
</dbReference>
<comment type="similarity">
    <text evidence="1">Belongs to the UPF0065 (bug) family.</text>
</comment>
<evidence type="ECO:0000256" key="1">
    <source>
        <dbReference type="ARBA" id="ARBA00006987"/>
    </source>
</evidence>
<feature type="signal peptide" evidence="2">
    <location>
        <begin position="1"/>
        <end position="21"/>
    </location>
</feature>
<dbReference type="PIRSF" id="PIRSF017082">
    <property type="entry name" value="YflP"/>
    <property type="match status" value="1"/>
</dbReference>
<organism evidence="3 4">
    <name type="scientific">Pseudorhodoferax soli</name>
    <dbReference type="NCBI Taxonomy" id="545864"/>
    <lineage>
        <taxon>Bacteria</taxon>
        <taxon>Pseudomonadati</taxon>
        <taxon>Pseudomonadota</taxon>
        <taxon>Betaproteobacteria</taxon>
        <taxon>Burkholderiales</taxon>
        <taxon>Comamonadaceae</taxon>
    </lineage>
</organism>
<dbReference type="Gene3D" id="3.40.190.150">
    <property type="entry name" value="Bordetella uptake gene, domain 1"/>
    <property type="match status" value="1"/>
</dbReference>
<keyword evidence="4" id="KW-1185">Reference proteome</keyword>
<dbReference type="RefSeq" id="WP_114470143.1">
    <property type="nucleotide sequence ID" value="NZ_QPJK01000007.1"/>
</dbReference>
<protein>
    <submittedName>
        <fullName evidence="3">Tripartite-type tricarboxylate transporter receptor subunit TctC</fullName>
    </submittedName>
</protein>
<evidence type="ECO:0000313" key="4">
    <source>
        <dbReference type="Proteomes" id="UP000252884"/>
    </source>
</evidence>
<dbReference type="SUPFAM" id="SSF53850">
    <property type="entry name" value="Periplasmic binding protein-like II"/>
    <property type="match status" value="1"/>
</dbReference>
<keyword evidence="3" id="KW-0675">Receptor</keyword>
<dbReference type="OrthoDB" id="8627412at2"/>
<proteinExistence type="inferred from homology"/>
<accession>A0A368XQ21</accession>
<gene>
    <name evidence="3" type="ORF">DES41_107128</name>
</gene>
<dbReference type="Gene3D" id="3.40.190.10">
    <property type="entry name" value="Periplasmic binding protein-like II"/>
    <property type="match status" value="1"/>
</dbReference>
<evidence type="ECO:0000313" key="3">
    <source>
        <dbReference type="EMBL" id="RCW68607.1"/>
    </source>
</evidence>
<dbReference type="AlphaFoldDB" id="A0A368XQ21"/>
<dbReference type="EMBL" id="QPJK01000007">
    <property type="protein sequence ID" value="RCW68607.1"/>
    <property type="molecule type" value="Genomic_DNA"/>
</dbReference>
<reference evidence="3 4" key="1">
    <citation type="submission" date="2018-07" db="EMBL/GenBank/DDBJ databases">
        <title>Genomic Encyclopedia of Type Strains, Phase IV (KMG-IV): sequencing the most valuable type-strain genomes for metagenomic binning, comparative biology and taxonomic classification.</title>
        <authorList>
            <person name="Goeker M."/>
        </authorList>
    </citation>
    <scope>NUCLEOTIDE SEQUENCE [LARGE SCALE GENOMIC DNA]</scope>
    <source>
        <strain evidence="3 4">DSM 21634</strain>
    </source>
</reference>
<sequence>MNRTKRLLVALVACAAGTSFAQHYPEKAIRLLVPTSTGTASDLTARFVSEELGKMLGVAVAVDNRAGANGVLATQTLLGAPADGHTLMVMASGLYANPALYKNLTYDPGRDQTIVAPLNQAYFALVAGPSFDVTSVKELVERAKKQPGEVTYGSASVGSSTHLAPELFALRAGITLRHIPYKGGAQAITDTAGGQVNIAMTAVPTAIPLITAGKLKALAVSAANRSALLPDVPTFAESGIRGAEFVSRQSIVVRTGTPEAVVTKLRQAILKITSTAEYARFLSAQGLEKETAPLDAYLKSGPEETVRWAEMVRISGVKQE</sequence>
<dbReference type="PANTHER" id="PTHR42928">
    <property type="entry name" value="TRICARBOXYLATE-BINDING PROTEIN"/>
    <property type="match status" value="1"/>
</dbReference>